<dbReference type="GO" id="GO:0005829">
    <property type="term" value="C:cytosol"/>
    <property type="evidence" value="ECO:0007669"/>
    <property type="project" value="TreeGrafter"/>
</dbReference>
<evidence type="ECO:0000256" key="2">
    <source>
        <dbReference type="ARBA" id="ARBA00022679"/>
    </source>
</evidence>
<dbReference type="AlphaFoldDB" id="A0A382MMD4"/>
<sequence length="342" mass="37366">LLKIMSEKLKSLIPLAFDGILTRADTAKAFEIIMSGKALESQIAAFLIALQKSGVNSEHILGSISVMHNKMITVKTPAGSIDTCGTGGDGKSSLNISTAISFILAANNLTVAKHGNKALTSKCGSADVLSALNININMPVELIGECLKEIGICFMFAPNHHPAMKHVGPVRQQIGVRTIFNMLGPLLNPGNVDNQIIGVFSKDVFRIYKEVFNNREGKNAFIIHGFEGMDEISTAGENLIYSKDYGEVLFDPSEINISRPKEAELIGKTPEYNANRIIDIFTGKKDSFYEIVCINSAFAFLLDSKKEPNKKNIEEFYEISKNIIDSGSAEKKLNDLISFSNK</sequence>
<dbReference type="SUPFAM" id="SSF47648">
    <property type="entry name" value="Nucleoside phosphorylase/phosphoribosyltransferase N-terminal domain"/>
    <property type="match status" value="1"/>
</dbReference>
<dbReference type="PANTHER" id="PTHR43285:SF2">
    <property type="entry name" value="ANTHRANILATE PHOSPHORIBOSYLTRANSFERASE"/>
    <property type="match status" value="1"/>
</dbReference>
<gene>
    <name evidence="5" type="ORF">METZ01_LOCUS301801</name>
</gene>
<reference evidence="5" key="1">
    <citation type="submission" date="2018-05" db="EMBL/GenBank/DDBJ databases">
        <authorList>
            <person name="Lanie J.A."/>
            <person name="Ng W.-L."/>
            <person name="Kazmierczak K.M."/>
            <person name="Andrzejewski T.M."/>
            <person name="Davidsen T.M."/>
            <person name="Wayne K.J."/>
            <person name="Tettelin H."/>
            <person name="Glass J.I."/>
            <person name="Rusch D."/>
            <person name="Podicherti R."/>
            <person name="Tsui H.-C.T."/>
            <person name="Winkler M.E."/>
        </authorList>
    </citation>
    <scope>NUCLEOTIDE SEQUENCE</scope>
</reference>
<proteinExistence type="inferred from homology"/>
<dbReference type="SUPFAM" id="SSF52418">
    <property type="entry name" value="Nucleoside phosphorylase/phosphoribosyltransferase catalytic domain"/>
    <property type="match status" value="1"/>
</dbReference>
<dbReference type="GO" id="GO:0000162">
    <property type="term" value="P:L-tryptophan biosynthetic process"/>
    <property type="evidence" value="ECO:0007669"/>
    <property type="project" value="InterPro"/>
</dbReference>
<dbReference type="InterPro" id="IPR000312">
    <property type="entry name" value="Glycosyl_Trfase_fam3"/>
</dbReference>
<protein>
    <recommendedName>
        <fullName evidence="6">Glycosyl transferase family 3 domain-containing protein</fullName>
    </recommendedName>
</protein>
<dbReference type="NCBIfam" id="TIGR01245">
    <property type="entry name" value="trpD"/>
    <property type="match status" value="1"/>
</dbReference>
<dbReference type="GO" id="GO:0004048">
    <property type="term" value="F:anthranilate phosphoribosyltransferase activity"/>
    <property type="evidence" value="ECO:0007669"/>
    <property type="project" value="InterPro"/>
</dbReference>
<evidence type="ECO:0000256" key="1">
    <source>
        <dbReference type="ARBA" id="ARBA00022676"/>
    </source>
</evidence>
<evidence type="ECO:0000313" key="5">
    <source>
        <dbReference type="EMBL" id="SVC48947.1"/>
    </source>
</evidence>
<feature type="non-terminal residue" evidence="5">
    <location>
        <position position="1"/>
    </location>
</feature>
<evidence type="ECO:0000259" key="4">
    <source>
        <dbReference type="Pfam" id="PF02885"/>
    </source>
</evidence>
<dbReference type="InterPro" id="IPR036320">
    <property type="entry name" value="Glycosyl_Trfase_fam3_N_dom_sf"/>
</dbReference>
<organism evidence="5">
    <name type="scientific">marine metagenome</name>
    <dbReference type="NCBI Taxonomy" id="408172"/>
    <lineage>
        <taxon>unclassified sequences</taxon>
        <taxon>metagenomes</taxon>
        <taxon>ecological metagenomes</taxon>
    </lineage>
</organism>
<dbReference type="PANTHER" id="PTHR43285">
    <property type="entry name" value="ANTHRANILATE PHOSPHORIBOSYLTRANSFERASE"/>
    <property type="match status" value="1"/>
</dbReference>
<dbReference type="InterPro" id="IPR005940">
    <property type="entry name" value="Anthranilate_Pribosyl_Tfrase"/>
</dbReference>
<accession>A0A382MMD4</accession>
<keyword evidence="1" id="KW-0328">Glycosyltransferase</keyword>
<dbReference type="Gene3D" id="3.40.1030.10">
    <property type="entry name" value="Nucleoside phosphorylase/phosphoribosyltransferase catalytic domain"/>
    <property type="match status" value="1"/>
</dbReference>
<keyword evidence="2" id="KW-0808">Transferase</keyword>
<name>A0A382MMD4_9ZZZZ</name>
<dbReference type="EMBL" id="UINC01094044">
    <property type="protein sequence ID" value="SVC48947.1"/>
    <property type="molecule type" value="Genomic_DNA"/>
</dbReference>
<dbReference type="Gene3D" id="1.20.970.10">
    <property type="entry name" value="Transferase, Pyrimidine Nucleoside Phosphorylase, Chain C"/>
    <property type="match status" value="1"/>
</dbReference>
<feature type="domain" description="Glycosyl transferase family 3" evidence="3">
    <location>
        <begin position="81"/>
        <end position="329"/>
    </location>
</feature>
<evidence type="ECO:0008006" key="6">
    <source>
        <dbReference type="Google" id="ProtNLM"/>
    </source>
</evidence>
<evidence type="ECO:0000259" key="3">
    <source>
        <dbReference type="Pfam" id="PF00591"/>
    </source>
</evidence>
<dbReference type="HAMAP" id="MF_00211">
    <property type="entry name" value="TrpD"/>
    <property type="match status" value="1"/>
</dbReference>
<dbReference type="InterPro" id="IPR035902">
    <property type="entry name" value="Nuc_phospho_transferase"/>
</dbReference>
<feature type="domain" description="Glycosyl transferase family 3 N-terminal" evidence="4">
    <location>
        <begin position="21"/>
        <end position="70"/>
    </location>
</feature>
<dbReference type="Pfam" id="PF00591">
    <property type="entry name" value="Glycos_transf_3"/>
    <property type="match status" value="1"/>
</dbReference>
<dbReference type="InterPro" id="IPR017459">
    <property type="entry name" value="Glycosyl_Trfase_fam3_N_dom"/>
</dbReference>
<dbReference type="Pfam" id="PF02885">
    <property type="entry name" value="Glycos_trans_3N"/>
    <property type="match status" value="1"/>
</dbReference>